<dbReference type="Gene3D" id="3.30.230.70">
    <property type="entry name" value="GHMP Kinase, N-terminal domain"/>
    <property type="match status" value="1"/>
</dbReference>
<dbReference type="GO" id="GO:0000176">
    <property type="term" value="C:nuclear exosome (RNase complex)"/>
    <property type="evidence" value="ECO:0007669"/>
    <property type="project" value="UniProtKB-ARBA"/>
</dbReference>
<dbReference type="InterPro" id="IPR015847">
    <property type="entry name" value="ExoRNase_PH_dom2"/>
</dbReference>
<name>A0A286UAR5_9AGAM</name>
<proteinExistence type="inferred from homology"/>
<keyword evidence="5" id="KW-0271">Exosome</keyword>
<dbReference type="STRING" id="2282107.A0A286UAR5"/>
<dbReference type="FunCoup" id="A0A286UAR5">
    <property type="interactions" value="356"/>
</dbReference>
<dbReference type="Proteomes" id="UP000217199">
    <property type="component" value="Unassembled WGS sequence"/>
</dbReference>
<keyword evidence="4" id="KW-0963">Cytoplasm</keyword>
<organism evidence="10 11">
    <name type="scientific">Pyrrhoderma noxium</name>
    <dbReference type="NCBI Taxonomy" id="2282107"/>
    <lineage>
        <taxon>Eukaryota</taxon>
        <taxon>Fungi</taxon>
        <taxon>Dikarya</taxon>
        <taxon>Basidiomycota</taxon>
        <taxon>Agaricomycotina</taxon>
        <taxon>Agaricomycetes</taxon>
        <taxon>Hymenochaetales</taxon>
        <taxon>Hymenochaetaceae</taxon>
        <taxon>Pyrrhoderma</taxon>
    </lineage>
</organism>
<evidence type="ECO:0000256" key="2">
    <source>
        <dbReference type="ARBA" id="ARBA00004604"/>
    </source>
</evidence>
<feature type="domain" description="Exoribonuclease phosphorolytic" evidence="9">
    <location>
        <begin position="155"/>
        <end position="218"/>
    </location>
</feature>
<evidence type="ECO:0000256" key="1">
    <source>
        <dbReference type="ARBA" id="ARBA00004496"/>
    </source>
</evidence>
<dbReference type="GO" id="GO:0005730">
    <property type="term" value="C:nucleolus"/>
    <property type="evidence" value="ECO:0007669"/>
    <property type="project" value="UniProtKB-SubCell"/>
</dbReference>
<accession>A0A286UAR5</accession>
<dbReference type="GO" id="GO:0071028">
    <property type="term" value="P:nuclear mRNA surveillance"/>
    <property type="evidence" value="ECO:0007669"/>
    <property type="project" value="TreeGrafter"/>
</dbReference>
<gene>
    <name evidence="10" type="ORF">PNOK_0823400</name>
</gene>
<reference evidence="10 11" key="1">
    <citation type="journal article" date="2017" name="Mol. Ecol.">
        <title>Comparative and population genomic landscape of Phellinus noxius: A hypervariable fungus causing root rot in trees.</title>
        <authorList>
            <person name="Chung C.L."/>
            <person name="Lee T.J."/>
            <person name="Akiba M."/>
            <person name="Lee H.H."/>
            <person name="Kuo T.H."/>
            <person name="Liu D."/>
            <person name="Ke H.M."/>
            <person name="Yokoi T."/>
            <person name="Roa M.B."/>
            <person name="Lu M.J."/>
            <person name="Chang Y.Y."/>
            <person name="Ann P.J."/>
            <person name="Tsai J.N."/>
            <person name="Chen C.Y."/>
            <person name="Tzean S.S."/>
            <person name="Ota Y."/>
            <person name="Hattori T."/>
            <person name="Sahashi N."/>
            <person name="Liou R.F."/>
            <person name="Kikuchi T."/>
            <person name="Tsai I.J."/>
        </authorList>
    </citation>
    <scope>NUCLEOTIDE SEQUENCE [LARGE SCALE GENOMIC DNA]</scope>
    <source>
        <strain evidence="10 11">FFPRI411160</strain>
    </source>
</reference>
<evidence type="ECO:0000259" key="8">
    <source>
        <dbReference type="Pfam" id="PF01138"/>
    </source>
</evidence>
<dbReference type="GO" id="GO:0016075">
    <property type="term" value="P:rRNA catabolic process"/>
    <property type="evidence" value="ECO:0007669"/>
    <property type="project" value="TreeGrafter"/>
</dbReference>
<comment type="subunit">
    <text evidence="6">Component of the RNA exosome complex. Specifically part of the catalytically inactive RNA exosome core complex (Exo-9) which may associate with the catalytic subunits RRP6 and DIS3 in cytoplasmic- and nuclear-specific RNA exosome complex forms. Exo-9 is formed by a hexameric base ring of RNase PH domain-containing subunits and a cap ring consisting of CSL4, RRP4 and RRP40.</text>
</comment>
<evidence type="ECO:0000256" key="5">
    <source>
        <dbReference type="ARBA" id="ARBA00022835"/>
    </source>
</evidence>
<dbReference type="GO" id="GO:0000177">
    <property type="term" value="C:cytoplasmic exosome (RNase complex)"/>
    <property type="evidence" value="ECO:0007669"/>
    <property type="project" value="TreeGrafter"/>
</dbReference>
<dbReference type="InterPro" id="IPR001247">
    <property type="entry name" value="ExoRNase_PH_dom1"/>
</dbReference>
<evidence type="ECO:0000259" key="9">
    <source>
        <dbReference type="Pfam" id="PF03725"/>
    </source>
</evidence>
<evidence type="ECO:0000256" key="3">
    <source>
        <dbReference type="ARBA" id="ARBA00006678"/>
    </source>
</evidence>
<dbReference type="FunFam" id="3.30.230.70:FF:000004">
    <property type="entry name" value="Exosome complex component Rrp41"/>
    <property type="match status" value="1"/>
</dbReference>
<comment type="similarity">
    <text evidence="3">Belongs to the RNase PH family.</text>
</comment>
<evidence type="ECO:0000256" key="6">
    <source>
        <dbReference type="ARBA" id="ARBA00063066"/>
    </source>
</evidence>
<dbReference type="SUPFAM" id="SSF55666">
    <property type="entry name" value="Ribonuclease PH domain 2-like"/>
    <property type="match status" value="1"/>
</dbReference>
<comment type="subcellular location">
    <subcellularLocation>
        <location evidence="1">Cytoplasm</location>
    </subcellularLocation>
    <subcellularLocation>
        <location evidence="2">Nucleus</location>
        <location evidence="2">Nucleolus</location>
    </subcellularLocation>
</comment>
<dbReference type="PANTHER" id="PTHR11953">
    <property type="entry name" value="EXOSOME COMPLEX COMPONENT"/>
    <property type="match status" value="1"/>
</dbReference>
<keyword evidence="11" id="KW-1185">Reference proteome</keyword>
<dbReference type="GO" id="GO:0034475">
    <property type="term" value="P:U4 snRNA 3'-end processing"/>
    <property type="evidence" value="ECO:0007669"/>
    <property type="project" value="TreeGrafter"/>
</dbReference>
<evidence type="ECO:0000313" key="10">
    <source>
        <dbReference type="EMBL" id="PAV16614.1"/>
    </source>
</evidence>
<dbReference type="SUPFAM" id="SSF54211">
    <property type="entry name" value="Ribosomal protein S5 domain 2-like"/>
    <property type="match status" value="1"/>
</dbReference>
<dbReference type="InterPro" id="IPR020568">
    <property type="entry name" value="Ribosomal_Su5_D2-typ_SF"/>
</dbReference>
<dbReference type="Pfam" id="PF01138">
    <property type="entry name" value="RNase_PH"/>
    <property type="match status" value="1"/>
</dbReference>
<protein>
    <recommendedName>
        <fullName evidence="7">Ribosomal RNA-processing protein 41</fullName>
    </recommendedName>
</protein>
<dbReference type="EMBL" id="NBII01000008">
    <property type="protein sequence ID" value="PAV16614.1"/>
    <property type="molecule type" value="Genomic_DNA"/>
</dbReference>
<dbReference type="GO" id="GO:0071051">
    <property type="term" value="P:poly(A)-dependent snoRNA 3'-end processing"/>
    <property type="evidence" value="ECO:0007669"/>
    <property type="project" value="TreeGrafter"/>
</dbReference>
<dbReference type="InterPro" id="IPR027408">
    <property type="entry name" value="PNPase/RNase_PH_dom_sf"/>
</dbReference>
<dbReference type="InParanoid" id="A0A286UAR5"/>
<evidence type="ECO:0000256" key="7">
    <source>
        <dbReference type="ARBA" id="ARBA00077929"/>
    </source>
</evidence>
<evidence type="ECO:0000313" key="11">
    <source>
        <dbReference type="Proteomes" id="UP000217199"/>
    </source>
</evidence>
<dbReference type="InterPro" id="IPR050080">
    <property type="entry name" value="RNase_PH"/>
</dbReference>
<dbReference type="Pfam" id="PF03725">
    <property type="entry name" value="RNase_PH_C"/>
    <property type="match status" value="1"/>
</dbReference>
<dbReference type="CDD" id="cd11370">
    <property type="entry name" value="RNase_PH_RRP41"/>
    <property type="match status" value="1"/>
</dbReference>
<sequence>MASRVEILNDGGYRSDGRRQHELRDISIDLSMRGQADGSALISQGLTQVLVSVHGPREGKQRSQALHNRASINVDVSFASFSSGEWRKRSKSDKRILEFAAAIKSTFEPVVQVHLYPRSQIDIFVQILQQDGSLLSAAINATTLALITAGISLFDYVCAVSAGVHSTHPLLDLTNLEENDVPHLTTAIMPRNGKVTLVSLETRLHADRFEEIFRLSCDAGKVVHKEMQKAIIAKTGALACALEEGTPDGGTTLRDADDDNDMHID</sequence>
<dbReference type="PANTHER" id="PTHR11953:SF0">
    <property type="entry name" value="EXOSOME COMPLEX COMPONENT RRP41"/>
    <property type="match status" value="1"/>
</dbReference>
<comment type="caution">
    <text evidence="10">The sequence shown here is derived from an EMBL/GenBank/DDBJ whole genome shotgun (WGS) entry which is preliminary data.</text>
</comment>
<dbReference type="AlphaFoldDB" id="A0A286UAR5"/>
<dbReference type="InterPro" id="IPR036345">
    <property type="entry name" value="ExoRNase_PH_dom2_sf"/>
</dbReference>
<dbReference type="OrthoDB" id="437922at2759"/>
<evidence type="ECO:0000256" key="4">
    <source>
        <dbReference type="ARBA" id="ARBA00022490"/>
    </source>
</evidence>
<dbReference type="GO" id="GO:0003723">
    <property type="term" value="F:RNA binding"/>
    <property type="evidence" value="ECO:0007669"/>
    <property type="project" value="TreeGrafter"/>
</dbReference>
<feature type="domain" description="Exoribonuclease phosphorolytic" evidence="8">
    <location>
        <begin position="22"/>
        <end position="151"/>
    </location>
</feature>